<dbReference type="AlphaFoldDB" id="A0AAD7DHR9"/>
<comment type="caution">
    <text evidence="2">The sequence shown here is derived from an EMBL/GenBank/DDBJ whole genome shotgun (WGS) entry which is preliminary data.</text>
</comment>
<proteinExistence type="predicted"/>
<protein>
    <submittedName>
        <fullName evidence="2">Uncharacterized protein</fullName>
    </submittedName>
</protein>
<gene>
    <name evidence="2" type="ORF">B0H17DRAFT_1061785</name>
</gene>
<dbReference type="EMBL" id="JARKIE010000054">
    <property type="protein sequence ID" value="KAJ7692051.1"/>
    <property type="molecule type" value="Genomic_DNA"/>
</dbReference>
<feature type="compositionally biased region" description="Polar residues" evidence="1">
    <location>
        <begin position="49"/>
        <end position="68"/>
    </location>
</feature>
<dbReference type="Proteomes" id="UP001221757">
    <property type="component" value="Unassembled WGS sequence"/>
</dbReference>
<reference evidence="2" key="1">
    <citation type="submission" date="2023-03" db="EMBL/GenBank/DDBJ databases">
        <title>Massive genome expansion in bonnet fungi (Mycena s.s.) driven by repeated elements and novel gene families across ecological guilds.</title>
        <authorList>
            <consortium name="Lawrence Berkeley National Laboratory"/>
            <person name="Harder C.B."/>
            <person name="Miyauchi S."/>
            <person name="Viragh M."/>
            <person name="Kuo A."/>
            <person name="Thoen E."/>
            <person name="Andreopoulos B."/>
            <person name="Lu D."/>
            <person name="Skrede I."/>
            <person name="Drula E."/>
            <person name="Henrissat B."/>
            <person name="Morin E."/>
            <person name="Kohler A."/>
            <person name="Barry K."/>
            <person name="LaButti K."/>
            <person name="Morin E."/>
            <person name="Salamov A."/>
            <person name="Lipzen A."/>
            <person name="Mereny Z."/>
            <person name="Hegedus B."/>
            <person name="Baldrian P."/>
            <person name="Stursova M."/>
            <person name="Weitz H."/>
            <person name="Taylor A."/>
            <person name="Grigoriev I.V."/>
            <person name="Nagy L.G."/>
            <person name="Martin F."/>
            <person name="Kauserud H."/>
        </authorList>
    </citation>
    <scope>NUCLEOTIDE SEQUENCE</scope>
    <source>
        <strain evidence="2">CBHHK067</strain>
    </source>
</reference>
<organism evidence="2 3">
    <name type="scientific">Mycena rosella</name>
    <name type="common">Pink bonnet</name>
    <name type="synonym">Agaricus rosellus</name>
    <dbReference type="NCBI Taxonomy" id="1033263"/>
    <lineage>
        <taxon>Eukaryota</taxon>
        <taxon>Fungi</taxon>
        <taxon>Dikarya</taxon>
        <taxon>Basidiomycota</taxon>
        <taxon>Agaricomycotina</taxon>
        <taxon>Agaricomycetes</taxon>
        <taxon>Agaricomycetidae</taxon>
        <taxon>Agaricales</taxon>
        <taxon>Marasmiineae</taxon>
        <taxon>Mycenaceae</taxon>
        <taxon>Mycena</taxon>
    </lineage>
</organism>
<accession>A0AAD7DHR9</accession>
<evidence type="ECO:0000313" key="3">
    <source>
        <dbReference type="Proteomes" id="UP001221757"/>
    </source>
</evidence>
<evidence type="ECO:0000256" key="1">
    <source>
        <dbReference type="SAM" id="MobiDB-lite"/>
    </source>
</evidence>
<feature type="region of interest" description="Disordered" evidence="1">
    <location>
        <begin position="14"/>
        <end position="89"/>
    </location>
</feature>
<name>A0AAD7DHR9_MYCRO</name>
<keyword evidence="3" id="KW-1185">Reference proteome</keyword>
<sequence length="89" mass="9683">MSFALLLRMMWGRAYRGQPSPSNRRPACTPSFSPSRHQTHRPAILLRTTRPSANCHPSASPTATSNSHLPCLIRPARGSEFAGSPSPTT</sequence>
<evidence type="ECO:0000313" key="2">
    <source>
        <dbReference type="EMBL" id="KAJ7692051.1"/>
    </source>
</evidence>